<evidence type="ECO:0000256" key="1">
    <source>
        <dbReference type="SAM" id="Phobius"/>
    </source>
</evidence>
<evidence type="ECO:0000313" key="3">
    <source>
        <dbReference type="Proteomes" id="UP001596099"/>
    </source>
</evidence>
<keyword evidence="1" id="KW-1133">Transmembrane helix</keyword>
<keyword evidence="1" id="KW-0472">Membrane</keyword>
<dbReference type="Proteomes" id="UP001596099">
    <property type="component" value="Unassembled WGS sequence"/>
</dbReference>
<feature type="transmembrane region" description="Helical" evidence="1">
    <location>
        <begin position="91"/>
        <end position="109"/>
    </location>
</feature>
<organism evidence="2 3">
    <name type="scientific">Halomarina salina</name>
    <dbReference type="NCBI Taxonomy" id="1872699"/>
    <lineage>
        <taxon>Archaea</taxon>
        <taxon>Methanobacteriati</taxon>
        <taxon>Methanobacteriota</taxon>
        <taxon>Stenosarchaea group</taxon>
        <taxon>Halobacteria</taxon>
        <taxon>Halobacteriales</taxon>
        <taxon>Natronomonadaceae</taxon>
        <taxon>Halomarina</taxon>
    </lineage>
</organism>
<dbReference type="RefSeq" id="WP_247417095.1">
    <property type="nucleotide sequence ID" value="NZ_JALLGW010000001.1"/>
</dbReference>
<name>A0ABD5RSC7_9EURY</name>
<reference evidence="2 3" key="1">
    <citation type="journal article" date="2019" name="Int. J. Syst. Evol. Microbiol.">
        <title>The Global Catalogue of Microorganisms (GCM) 10K type strain sequencing project: providing services to taxonomists for standard genome sequencing and annotation.</title>
        <authorList>
            <consortium name="The Broad Institute Genomics Platform"/>
            <consortium name="The Broad Institute Genome Sequencing Center for Infectious Disease"/>
            <person name="Wu L."/>
            <person name="Ma J."/>
        </authorList>
    </citation>
    <scope>NUCLEOTIDE SEQUENCE [LARGE SCALE GENOMIC DNA]</scope>
    <source>
        <strain evidence="2 3">CGMCC 1.12543</strain>
    </source>
</reference>
<dbReference type="AlphaFoldDB" id="A0ABD5RSC7"/>
<sequence length="159" mass="16578">MRKEGHWGAALVCYAPVGWTVFGTDPVLAVAGGVVVLALARLPDVDLRIPLLRHRGPTHSLAFALLVGATLAGVATLAVTRLPPSLAVQWLVPFAGFVGAFGVTTHLLADWLTPSGVPLLWPLSGRRFSLGVTRASSTVANWGLLALGLFATALAVLAR</sequence>
<feature type="transmembrane region" description="Helical" evidence="1">
    <location>
        <begin position="12"/>
        <end position="40"/>
    </location>
</feature>
<accession>A0ABD5RSC7</accession>
<protein>
    <submittedName>
        <fullName evidence="2">Metal-dependent hydrolase</fullName>
    </submittedName>
</protein>
<dbReference type="Pfam" id="PF04307">
    <property type="entry name" value="YdjM"/>
    <property type="match status" value="1"/>
</dbReference>
<keyword evidence="1" id="KW-0812">Transmembrane</keyword>
<feature type="transmembrane region" description="Helical" evidence="1">
    <location>
        <begin position="139"/>
        <end position="158"/>
    </location>
</feature>
<dbReference type="GO" id="GO:0016787">
    <property type="term" value="F:hydrolase activity"/>
    <property type="evidence" value="ECO:0007669"/>
    <property type="project" value="UniProtKB-KW"/>
</dbReference>
<gene>
    <name evidence="2" type="ORF">ACFPYI_17005</name>
</gene>
<keyword evidence="3" id="KW-1185">Reference proteome</keyword>
<dbReference type="EMBL" id="JBHSQH010000001">
    <property type="protein sequence ID" value="MFC5973035.1"/>
    <property type="molecule type" value="Genomic_DNA"/>
</dbReference>
<dbReference type="InterPro" id="IPR007404">
    <property type="entry name" value="YdjM-like"/>
</dbReference>
<proteinExistence type="predicted"/>
<feature type="transmembrane region" description="Helical" evidence="1">
    <location>
        <begin position="60"/>
        <end position="79"/>
    </location>
</feature>
<comment type="caution">
    <text evidence="2">The sequence shown here is derived from an EMBL/GenBank/DDBJ whole genome shotgun (WGS) entry which is preliminary data.</text>
</comment>
<evidence type="ECO:0000313" key="2">
    <source>
        <dbReference type="EMBL" id="MFC5973035.1"/>
    </source>
</evidence>
<keyword evidence="2" id="KW-0378">Hydrolase</keyword>